<dbReference type="AlphaFoldDB" id="A0A5N0TJV2"/>
<gene>
    <name evidence="2" type="ORF">F3N42_01290</name>
</gene>
<name>A0A5N0TJV2_9GAMM</name>
<dbReference type="Pfam" id="PF13646">
    <property type="entry name" value="HEAT_2"/>
    <property type="match status" value="1"/>
</dbReference>
<accession>A0A5N0TJV2</accession>
<sequence>MIRAFVFTLGLSATLVSADARPPFAADGWYRWQIDAVETRGEWCCHTWNNNRPTRMACDLDQDGFSVDHVDEAEPQAVTTGAGGAGGSVMNLFARVEGGEITKLRPFSPGCEVHARDGWTNLGPVATGDSLAWLGDSDTDDRMMAVALHAGTEARNELVETALHGNDPRTREHAIFWMGQLRVEETRDVLLELMTAGDREKIREQAIFSYAQSPAPDRIDVLIALIENTRQDMHDRKHALFWLAQADSPEGVDYIQALLTGSP</sequence>
<dbReference type="InterPro" id="IPR011989">
    <property type="entry name" value="ARM-like"/>
</dbReference>
<comment type="caution">
    <text evidence="2">The sequence shown here is derived from an EMBL/GenBank/DDBJ whole genome shotgun (WGS) entry which is preliminary data.</text>
</comment>
<dbReference type="RefSeq" id="WP_150862569.1">
    <property type="nucleotide sequence ID" value="NZ_VYXP01000001.1"/>
</dbReference>
<dbReference type="InterPro" id="IPR016024">
    <property type="entry name" value="ARM-type_fold"/>
</dbReference>
<proteinExistence type="predicted"/>
<feature type="signal peptide" evidence="1">
    <location>
        <begin position="1"/>
        <end position="18"/>
    </location>
</feature>
<dbReference type="EMBL" id="VYXP01000001">
    <property type="protein sequence ID" value="KAA9134206.1"/>
    <property type="molecule type" value="Genomic_DNA"/>
</dbReference>
<protein>
    <submittedName>
        <fullName evidence="2">HEAT repeat domain-containing protein</fullName>
    </submittedName>
</protein>
<evidence type="ECO:0000313" key="3">
    <source>
        <dbReference type="Proteomes" id="UP000325372"/>
    </source>
</evidence>
<evidence type="ECO:0000256" key="1">
    <source>
        <dbReference type="SAM" id="SignalP"/>
    </source>
</evidence>
<dbReference type="Gene3D" id="1.25.10.10">
    <property type="entry name" value="Leucine-rich Repeat Variant"/>
    <property type="match status" value="1"/>
</dbReference>
<organism evidence="2 3">
    <name type="scientific">Marinihelvus fidelis</name>
    <dbReference type="NCBI Taxonomy" id="2613842"/>
    <lineage>
        <taxon>Bacteria</taxon>
        <taxon>Pseudomonadati</taxon>
        <taxon>Pseudomonadota</taxon>
        <taxon>Gammaproteobacteria</taxon>
        <taxon>Chromatiales</taxon>
        <taxon>Wenzhouxiangellaceae</taxon>
        <taxon>Marinihelvus</taxon>
    </lineage>
</organism>
<reference evidence="2 3" key="1">
    <citation type="submission" date="2019-09" db="EMBL/GenBank/DDBJ databases">
        <title>Wenzhouxiangella sp. Genome sequencing and assembly.</title>
        <authorList>
            <person name="Zhang R."/>
        </authorList>
    </citation>
    <scope>NUCLEOTIDE SEQUENCE [LARGE SCALE GENOMIC DNA]</scope>
    <source>
        <strain evidence="2 3">W260</strain>
    </source>
</reference>
<dbReference type="SUPFAM" id="SSF48371">
    <property type="entry name" value="ARM repeat"/>
    <property type="match status" value="1"/>
</dbReference>
<feature type="chain" id="PRO_5024431919" evidence="1">
    <location>
        <begin position="19"/>
        <end position="263"/>
    </location>
</feature>
<evidence type="ECO:0000313" key="2">
    <source>
        <dbReference type="EMBL" id="KAA9134206.1"/>
    </source>
</evidence>
<dbReference type="Proteomes" id="UP000325372">
    <property type="component" value="Unassembled WGS sequence"/>
</dbReference>
<keyword evidence="3" id="KW-1185">Reference proteome</keyword>
<keyword evidence="1" id="KW-0732">Signal</keyword>